<dbReference type="AlphaFoldDB" id="A0A9N7V070"/>
<name>A0A9N7V070_PLEPL</name>
<dbReference type="Proteomes" id="UP001153269">
    <property type="component" value="Unassembled WGS sequence"/>
</dbReference>
<evidence type="ECO:0000313" key="3">
    <source>
        <dbReference type="Proteomes" id="UP001153269"/>
    </source>
</evidence>
<gene>
    <name evidence="2" type="ORF">PLEPLA_LOCUS28084</name>
</gene>
<organism evidence="2 3">
    <name type="scientific">Pleuronectes platessa</name>
    <name type="common">European plaice</name>
    <dbReference type="NCBI Taxonomy" id="8262"/>
    <lineage>
        <taxon>Eukaryota</taxon>
        <taxon>Metazoa</taxon>
        <taxon>Chordata</taxon>
        <taxon>Craniata</taxon>
        <taxon>Vertebrata</taxon>
        <taxon>Euteleostomi</taxon>
        <taxon>Actinopterygii</taxon>
        <taxon>Neopterygii</taxon>
        <taxon>Teleostei</taxon>
        <taxon>Neoteleostei</taxon>
        <taxon>Acanthomorphata</taxon>
        <taxon>Carangaria</taxon>
        <taxon>Pleuronectiformes</taxon>
        <taxon>Pleuronectoidei</taxon>
        <taxon>Pleuronectidae</taxon>
        <taxon>Pleuronectes</taxon>
    </lineage>
</organism>
<accession>A0A9N7V070</accession>
<reference evidence="2" key="1">
    <citation type="submission" date="2020-03" db="EMBL/GenBank/DDBJ databases">
        <authorList>
            <person name="Weist P."/>
        </authorList>
    </citation>
    <scope>NUCLEOTIDE SEQUENCE</scope>
</reference>
<feature type="region of interest" description="Disordered" evidence="1">
    <location>
        <begin position="1"/>
        <end position="20"/>
    </location>
</feature>
<keyword evidence="3" id="KW-1185">Reference proteome</keyword>
<dbReference type="EMBL" id="CADEAL010002435">
    <property type="protein sequence ID" value="CAB1440318.1"/>
    <property type="molecule type" value="Genomic_DNA"/>
</dbReference>
<sequence length="159" mass="17792">MSVDSVKETIPRVTPPKRHQGMIQQTGKMIKGLMRNLKRMCTPCKSSKKVYQQLVNEEDSQSSSSSWKTISEDRESLLSATSISVQEIIKDEVSQFTESSSDEISDSDYEQLESGSTLEIKNVADDVAEVIVDEIMLQNQVDLEAAQSTPSLKKMWGKD</sequence>
<feature type="compositionally biased region" description="Basic and acidic residues" evidence="1">
    <location>
        <begin position="1"/>
        <end position="10"/>
    </location>
</feature>
<comment type="caution">
    <text evidence="2">The sequence shown here is derived from an EMBL/GenBank/DDBJ whole genome shotgun (WGS) entry which is preliminary data.</text>
</comment>
<evidence type="ECO:0000256" key="1">
    <source>
        <dbReference type="SAM" id="MobiDB-lite"/>
    </source>
</evidence>
<protein>
    <submittedName>
        <fullName evidence="2">Uncharacterized protein</fullName>
    </submittedName>
</protein>
<proteinExistence type="predicted"/>
<evidence type="ECO:0000313" key="2">
    <source>
        <dbReference type="EMBL" id="CAB1440318.1"/>
    </source>
</evidence>